<proteinExistence type="predicted"/>
<dbReference type="Proteomes" id="UP000183832">
    <property type="component" value="Unassembled WGS sequence"/>
</dbReference>
<name>A0A1J1HNE2_9DIPT</name>
<evidence type="ECO:0000256" key="4">
    <source>
        <dbReference type="PROSITE-ProRule" id="PRU00322"/>
    </source>
</evidence>
<feature type="region of interest" description="Disordered" evidence="5">
    <location>
        <begin position="85"/>
        <end position="105"/>
    </location>
</feature>
<dbReference type="GO" id="GO:0008270">
    <property type="term" value="F:zinc ion binding"/>
    <property type="evidence" value="ECO:0007669"/>
    <property type="project" value="UniProtKB-KW"/>
</dbReference>
<keyword evidence="8" id="KW-1185">Reference proteome</keyword>
<dbReference type="InterPro" id="IPR001876">
    <property type="entry name" value="Znf_RanBP2"/>
</dbReference>
<evidence type="ECO:0000313" key="7">
    <source>
        <dbReference type="EMBL" id="CRK87990.1"/>
    </source>
</evidence>
<accession>A0A1J1HNE2</accession>
<dbReference type="STRING" id="568069.A0A1J1HNE2"/>
<keyword evidence="2 4" id="KW-0863">Zinc-finger</keyword>
<feature type="compositionally biased region" description="Polar residues" evidence="5">
    <location>
        <begin position="194"/>
        <end position="206"/>
    </location>
</feature>
<evidence type="ECO:0000313" key="8">
    <source>
        <dbReference type="Proteomes" id="UP000183832"/>
    </source>
</evidence>
<evidence type="ECO:0000256" key="2">
    <source>
        <dbReference type="ARBA" id="ARBA00022771"/>
    </source>
</evidence>
<sequence>MDQTPKSTDQRRTDQNNNNKEISNVNLCSCTNISIMQLFHEMKQEFPKLPDHTIHQHVTDNCHNRRACIDQLHKALITTIPTTTMYPSKSIHSNQQIPRSPVAGTKWANNQKMKEISEMFENSSSEASSSSDGKLKRPTTLRLRRAPDPPNSASASNSSTPTSTSKLTSSTSTSSLVASTTSSVSSMSSASATNYPNSQNADSFSNNHHVALDSSASKYNDSLNVQLNVTVSPISSTAPTIPPRPPTRPARHISQLKVQPEPAFTSILEPKKSPNGGASIATGTAGQRSYTSVNFTLRQPTSILPSAQSPIEIQAGPSSLTYSSSSFDARQGYQSHLKITVAGNGESCVQAVRTKQPSSLNSTLPEVDQIDTTISIGGKNEMNDSEPIKITTNNKQILPPTHHRMTENELHQMIEKQIKQKELLECELTKEREKLKIVQFDIITLTSPMMTQSELQQLCDEISRLRSACNGIADEIDVVTAPPPSPAVSLSPSRPQRPPPPIPAALRCLSLHQSPFHSQIQPFESPRIHYPAQPPSYTDVLREMGRTPGVTANNNSNSLPNFVEDVNEGEWSCSMCTFLNYPLLNNCEQCDMPRVQGIRITSSSYRPLRQNNNLQGASVATNHDNANVVQATVL</sequence>
<dbReference type="PANTHER" id="PTHR46253:SF1">
    <property type="entry name" value="TAB2"/>
    <property type="match status" value="1"/>
</dbReference>
<dbReference type="PROSITE" id="PS01358">
    <property type="entry name" value="ZF_RANBP2_1"/>
    <property type="match status" value="1"/>
</dbReference>
<feature type="domain" description="RanBP2-type" evidence="6">
    <location>
        <begin position="567"/>
        <end position="596"/>
    </location>
</feature>
<dbReference type="SUPFAM" id="SSF90209">
    <property type="entry name" value="Ran binding protein zinc finger-like"/>
    <property type="match status" value="1"/>
</dbReference>
<feature type="region of interest" description="Disordered" evidence="5">
    <location>
        <begin position="1"/>
        <end position="22"/>
    </location>
</feature>
<protein>
    <submittedName>
        <fullName evidence="7">CLUMA_CG001776, isoform A</fullName>
    </submittedName>
</protein>
<keyword evidence="1" id="KW-0479">Metal-binding</keyword>
<feature type="compositionally biased region" description="Low complexity" evidence="5">
    <location>
        <begin position="120"/>
        <end position="131"/>
    </location>
</feature>
<gene>
    <name evidence="7" type="ORF">CLUMA_CG001776</name>
</gene>
<keyword evidence="3" id="KW-0862">Zinc</keyword>
<dbReference type="PROSITE" id="PS50199">
    <property type="entry name" value="ZF_RANBP2_2"/>
    <property type="match status" value="1"/>
</dbReference>
<feature type="region of interest" description="Disordered" evidence="5">
    <location>
        <begin position="120"/>
        <end position="206"/>
    </location>
</feature>
<organism evidence="7 8">
    <name type="scientific">Clunio marinus</name>
    <dbReference type="NCBI Taxonomy" id="568069"/>
    <lineage>
        <taxon>Eukaryota</taxon>
        <taxon>Metazoa</taxon>
        <taxon>Ecdysozoa</taxon>
        <taxon>Arthropoda</taxon>
        <taxon>Hexapoda</taxon>
        <taxon>Insecta</taxon>
        <taxon>Pterygota</taxon>
        <taxon>Neoptera</taxon>
        <taxon>Endopterygota</taxon>
        <taxon>Diptera</taxon>
        <taxon>Nematocera</taxon>
        <taxon>Chironomoidea</taxon>
        <taxon>Chironomidae</taxon>
        <taxon>Clunio</taxon>
    </lineage>
</organism>
<evidence type="ECO:0000256" key="1">
    <source>
        <dbReference type="ARBA" id="ARBA00022723"/>
    </source>
</evidence>
<dbReference type="AlphaFoldDB" id="A0A1J1HNE2"/>
<feature type="compositionally biased region" description="Polar residues" evidence="5">
    <location>
        <begin position="85"/>
        <end position="98"/>
    </location>
</feature>
<evidence type="ECO:0000259" key="6">
    <source>
        <dbReference type="PROSITE" id="PS50199"/>
    </source>
</evidence>
<dbReference type="Gene3D" id="2.30.30.380">
    <property type="entry name" value="Zn-finger domain of Sec23/24"/>
    <property type="match status" value="1"/>
</dbReference>
<dbReference type="InterPro" id="IPR036443">
    <property type="entry name" value="Znf_RanBP2_sf"/>
</dbReference>
<evidence type="ECO:0000256" key="5">
    <source>
        <dbReference type="SAM" id="MobiDB-lite"/>
    </source>
</evidence>
<evidence type="ECO:0000256" key="3">
    <source>
        <dbReference type="ARBA" id="ARBA00022833"/>
    </source>
</evidence>
<dbReference type="SMART" id="SM00547">
    <property type="entry name" value="ZnF_RBZ"/>
    <property type="match status" value="1"/>
</dbReference>
<dbReference type="OrthoDB" id="6367910at2759"/>
<dbReference type="EMBL" id="CVRI01000006">
    <property type="protein sequence ID" value="CRK87990.1"/>
    <property type="molecule type" value="Genomic_DNA"/>
</dbReference>
<reference evidence="7 8" key="1">
    <citation type="submission" date="2015-04" db="EMBL/GenBank/DDBJ databases">
        <authorList>
            <person name="Syromyatnikov M.Y."/>
            <person name="Popov V.N."/>
        </authorList>
    </citation>
    <scope>NUCLEOTIDE SEQUENCE [LARGE SCALE GENOMIC DNA]</scope>
</reference>
<dbReference type="PANTHER" id="PTHR46253">
    <property type="entry name" value="TGF-BETA-ACTIVATED KINASE 1 AND MAP3K7-BINDING PROTEIN TAB"/>
    <property type="match status" value="1"/>
</dbReference>
<feature type="compositionally biased region" description="Low complexity" evidence="5">
    <location>
        <begin position="152"/>
        <end position="193"/>
    </location>
</feature>
<dbReference type="Gene3D" id="1.10.8.10">
    <property type="entry name" value="DNA helicase RuvA subunit, C-terminal domain"/>
    <property type="match status" value="1"/>
</dbReference>